<feature type="non-terminal residue" evidence="1">
    <location>
        <position position="1"/>
    </location>
</feature>
<dbReference type="EMBL" id="HACG01010285">
    <property type="protein sequence ID" value="CEK57150.1"/>
    <property type="molecule type" value="Transcribed_RNA"/>
</dbReference>
<organism evidence="1">
    <name type="scientific">Arion vulgaris</name>
    <dbReference type="NCBI Taxonomy" id="1028688"/>
    <lineage>
        <taxon>Eukaryota</taxon>
        <taxon>Metazoa</taxon>
        <taxon>Spiralia</taxon>
        <taxon>Lophotrochozoa</taxon>
        <taxon>Mollusca</taxon>
        <taxon>Gastropoda</taxon>
        <taxon>Heterobranchia</taxon>
        <taxon>Euthyneura</taxon>
        <taxon>Panpulmonata</taxon>
        <taxon>Eupulmonata</taxon>
        <taxon>Stylommatophora</taxon>
        <taxon>Helicina</taxon>
        <taxon>Arionoidea</taxon>
        <taxon>Arionidae</taxon>
        <taxon>Arion</taxon>
    </lineage>
</organism>
<sequence>NDWNFANSFTRLGHLDKLVSFTPKCLTGFNAQHLLSGQVSYDDFSHNCWLEDHLHRFGGIQTDVLSNENNSVTDSDNDAQVSSENISIASSSHNEMSVPATVDIWNNISTPDINIISSQSGSNLSSNTTVSDITHFYLAGFAFHSDSI</sequence>
<feature type="non-terminal residue" evidence="1">
    <location>
        <position position="148"/>
    </location>
</feature>
<proteinExistence type="predicted"/>
<reference evidence="1" key="1">
    <citation type="submission" date="2014-12" db="EMBL/GenBank/DDBJ databases">
        <title>Insight into the proteome of Arion vulgaris.</title>
        <authorList>
            <person name="Aradska J."/>
            <person name="Bulat T."/>
            <person name="Smidak R."/>
            <person name="Sarate P."/>
            <person name="Gangsoo J."/>
            <person name="Sialana F."/>
            <person name="Bilban M."/>
            <person name="Lubec G."/>
        </authorList>
    </citation>
    <scope>NUCLEOTIDE SEQUENCE</scope>
    <source>
        <tissue evidence="1">Skin</tissue>
    </source>
</reference>
<accession>A0A0B6YNU2</accession>
<name>A0A0B6YNU2_9EUPU</name>
<gene>
    <name evidence="1" type="primary">ORF29422</name>
</gene>
<dbReference type="AlphaFoldDB" id="A0A0B6YNU2"/>
<evidence type="ECO:0000313" key="1">
    <source>
        <dbReference type="EMBL" id="CEK57150.1"/>
    </source>
</evidence>
<protein>
    <submittedName>
        <fullName evidence="1">Uncharacterized protein</fullName>
    </submittedName>
</protein>